<feature type="domain" description="Knr4/Smi1-like" evidence="2">
    <location>
        <begin position="147"/>
        <end position="314"/>
    </location>
</feature>
<protein>
    <recommendedName>
        <fullName evidence="2">Knr4/Smi1-like domain-containing protein</fullName>
    </recommendedName>
</protein>
<dbReference type="InterPro" id="IPR051873">
    <property type="entry name" value="KNR4/SMI1_regulator"/>
</dbReference>
<dbReference type="Pfam" id="PF09346">
    <property type="entry name" value="SMI1_KNR4"/>
    <property type="match status" value="1"/>
</dbReference>
<feature type="compositionally biased region" description="Polar residues" evidence="1">
    <location>
        <begin position="368"/>
        <end position="380"/>
    </location>
</feature>
<name>A0A292PXT8_9PEZI</name>
<evidence type="ECO:0000313" key="3">
    <source>
        <dbReference type="EMBL" id="CUS11954.1"/>
    </source>
</evidence>
<dbReference type="InterPro" id="IPR037883">
    <property type="entry name" value="Knr4/Smi1-like_sf"/>
</dbReference>
<proteinExistence type="predicted"/>
<sequence>MAPGLGSGFRSFWHAMTSNDRHANHDSPYRSLSNMGNQRIGVGRNPELHSVTSPGAGTSLNLSYRDDNRSTTALASQNGNIQGPNSPYSPGSRSSTLQSDGSPGGIALQDFGTDGLPPPPPVRHSWSRIDRWCEDNYPELFDQLCTPASVNDINELEYNLDCSLPMEVRDSLQIHDGQERGGMPTGLIFGAMLLDCEEMLDEWRNWRKVEREYLAEPTLAPPTPDGEPGPSRLDTGSIGRQNLQARQDSQPEGAVVKAYAHPGWIPMVRDWGGNNIAVDLAPGPNGTWGQVILFGRDYDTKYVVAKSWPHFLAMVADDLASSHWWVDEETQELRLKDPRAPRSEPPYMEILRVRNERKYGRRRVRKSMSPTQSPHTSTMSPGAFGAANGHGLRGGLTRPPREESTMSNNHLKPPSKKPGKPLRSVTEEIPAPIPIHTKVQSPARGPPVNNLLDEPLLEERLSDTVQKLEDVALDGDKRLKRAATDTVSRPPPPVVVQRSSLEVIAFGHNTDVR</sequence>
<dbReference type="GO" id="GO:0070880">
    <property type="term" value="P:fungal-type cell wall beta-glucan biosynthetic process"/>
    <property type="evidence" value="ECO:0007669"/>
    <property type="project" value="TreeGrafter"/>
</dbReference>
<feature type="region of interest" description="Disordered" evidence="1">
    <location>
        <begin position="360"/>
        <end position="423"/>
    </location>
</feature>
<organism evidence="3 4">
    <name type="scientific">Tuber aestivum</name>
    <name type="common">summer truffle</name>
    <dbReference type="NCBI Taxonomy" id="59557"/>
    <lineage>
        <taxon>Eukaryota</taxon>
        <taxon>Fungi</taxon>
        <taxon>Dikarya</taxon>
        <taxon>Ascomycota</taxon>
        <taxon>Pezizomycotina</taxon>
        <taxon>Pezizomycetes</taxon>
        <taxon>Pezizales</taxon>
        <taxon>Tuberaceae</taxon>
        <taxon>Tuber</taxon>
    </lineage>
</organism>
<keyword evidence="4" id="KW-1185">Reference proteome</keyword>
<feature type="compositionally biased region" description="Polar residues" evidence="1">
    <location>
        <begin position="70"/>
        <end position="101"/>
    </location>
</feature>
<dbReference type="Gene3D" id="3.40.1580.10">
    <property type="entry name" value="SMI1/KNR4-like"/>
    <property type="match status" value="1"/>
</dbReference>
<dbReference type="SUPFAM" id="SSF160631">
    <property type="entry name" value="SMI1/KNR4-like"/>
    <property type="match status" value="1"/>
</dbReference>
<dbReference type="PANTHER" id="PTHR47432">
    <property type="entry name" value="CELL WALL ASSEMBLY REGULATOR SMI1"/>
    <property type="match status" value="1"/>
</dbReference>
<dbReference type="Proteomes" id="UP001412239">
    <property type="component" value="Unassembled WGS sequence"/>
</dbReference>
<dbReference type="SMART" id="SM00860">
    <property type="entry name" value="SMI1_KNR4"/>
    <property type="match status" value="1"/>
</dbReference>
<gene>
    <name evidence="3" type="ORF">GSTUAT00004002001</name>
</gene>
<dbReference type="AlphaFoldDB" id="A0A292PXT8"/>
<dbReference type="InterPro" id="IPR018958">
    <property type="entry name" value="Knr4/Smi1-like_dom"/>
</dbReference>
<reference evidence="3" key="1">
    <citation type="submission" date="2015-10" db="EMBL/GenBank/DDBJ databases">
        <authorList>
            <person name="Regsiter A."/>
            <person name="william w."/>
        </authorList>
    </citation>
    <scope>NUCLEOTIDE SEQUENCE</scope>
    <source>
        <strain evidence="3">Montdore</strain>
    </source>
</reference>
<feature type="region of interest" description="Disordered" evidence="1">
    <location>
        <begin position="20"/>
        <end position="123"/>
    </location>
</feature>
<dbReference type="PANTHER" id="PTHR47432:SF1">
    <property type="entry name" value="CELL WALL ASSEMBLY REGULATOR SMI1"/>
    <property type="match status" value="1"/>
</dbReference>
<dbReference type="EMBL" id="LN891008">
    <property type="protein sequence ID" value="CUS11954.1"/>
    <property type="molecule type" value="Genomic_DNA"/>
</dbReference>
<evidence type="ECO:0000259" key="2">
    <source>
        <dbReference type="SMART" id="SM00860"/>
    </source>
</evidence>
<evidence type="ECO:0000313" key="4">
    <source>
        <dbReference type="Proteomes" id="UP001412239"/>
    </source>
</evidence>
<dbReference type="GO" id="GO:0043332">
    <property type="term" value="C:mating projection tip"/>
    <property type="evidence" value="ECO:0007669"/>
    <property type="project" value="TreeGrafter"/>
</dbReference>
<accession>A0A292PXT8</accession>
<feature type="region of interest" description="Disordered" evidence="1">
    <location>
        <begin position="215"/>
        <end position="237"/>
    </location>
</feature>
<feature type="compositionally biased region" description="Polar residues" evidence="1">
    <location>
        <begin position="50"/>
        <end position="62"/>
    </location>
</feature>
<evidence type="ECO:0000256" key="1">
    <source>
        <dbReference type="SAM" id="MobiDB-lite"/>
    </source>
</evidence>